<keyword evidence="2" id="KW-1185">Reference proteome</keyword>
<proteinExistence type="predicted"/>
<reference evidence="1 2" key="1">
    <citation type="submission" date="2015-04" db="EMBL/GenBank/DDBJ databases">
        <title>Lasius niger genome sequencing.</title>
        <authorList>
            <person name="Konorov E.A."/>
            <person name="Nikitin M.A."/>
            <person name="Kirill M.V."/>
            <person name="Chang P."/>
        </authorList>
    </citation>
    <scope>NUCLEOTIDE SEQUENCE [LARGE SCALE GENOMIC DNA]</scope>
    <source>
        <tissue evidence="1">Whole</tissue>
    </source>
</reference>
<dbReference type="EMBL" id="LBMM01023655">
    <property type="protein sequence ID" value="KMQ82680.1"/>
    <property type="molecule type" value="Genomic_DNA"/>
</dbReference>
<organism evidence="1 2">
    <name type="scientific">Lasius niger</name>
    <name type="common">Black garden ant</name>
    <dbReference type="NCBI Taxonomy" id="67767"/>
    <lineage>
        <taxon>Eukaryota</taxon>
        <taxon>Metazoa</taxon>
        <taxon>Ecdysozoa</taxon>
        <taxon>Arthropoda</taxon>
        <taxon>Hexapoda</taxon>
        <taxon>Insecta</taxon>
        <taxon>Pterygota</taxon>
        <taxon>Neoptera</taxon>
        <taxon>Endopterygota</taxon>
        <taxon>Hymenoptera</taxon>
        <taxon>Apocrita</taxon>
        <taxon>Aculeata</taxon>
        <taxon>Formicoidea</taxon>
        <taxon>Formicidae</taxon>
        <taxon>Formicinae</taxon>
        <taxon>Lasius</taxon>
        <taxon>Lasius</taxon>
    </lineage>
</organism>
<feature type="non-terminal residue" evidence="1">
    <location>
        <position position="89"/>
    </location>
</feature>
<sequence>MNGALTVVKIEPLAEFSLDFIRFTVNLTAIHDIVAFRFHCLVKPFTDAVCLRANAVPRSVNIRNNAIPCSSKNGNTCSLSISAAINAFF</sequence>
<name>A0A0J7MQ33_LASNI</name>
<accession>A0A0J7MQ33</accession>
<dbReference type="AlphaFoldDB" id="A0A0J7MQ33"/>
<dbReference type="Proteomes" id="UP000036403">
    <property type="component" value="Unassembled WGS sequence"/>
</dbReference>
<dbReference type="PaxDb" id="67767-A0A0J7MQ33"/>
<gene>
    <name evidence="1" type="ORF">RF55_22157</name>
</gene>
<evidence type="ECO:0000313" key="1">
    <source>
        <dbReference type="EMBL" id="KMQ82680.1"/>
    </source>
</evidence>
<protein>
    <submittedName>
        <fullName evidence="1">Uncharacterized protein</fullName>
    </submittedName>
</protein>
<evidence type="ECO:0000313" key="2">
    <source>
        <dbReference type="Proteomes" id="UP000036403"/>
    </source>
</evidence>
<comment type="caution">
    <text evidence="1">The sequence shown here is derived from an EMBL/GenBank/DDBJ whole genome shotgun (WGS) entry which is preliminary data.</text>
</comment>